<dbReference type="EMBL" id="BOMW01000034">
    <property type="protein sequence ID" value="GIF06288.1"/>
    <property type="molecule type" value="Genomic_DNA"/>
</dbReference>
<dbReference type="Proteomes" id="UP000629619">
    <property type="component" value="Unassembled WGS sequence"/>
</dbReference>
<dbReference type="InterPro" id="IPR012334">
    <property type="entry name" value="Pectin_lyas_fold"/>
</dbReference>
<protein>
    <recommendedName>
        <fullName evidence="2">Right handed beta helix domain-containing protein</fullName>
    </recommendedName>
</protein>
<proteinExistence type="predicted"/>
<dbReference type="InterPro" id="IPR011050">
    <property type="entry name" value="Pectin_lyase_fold/virulence"/>
</dbReference>
<dbReference type="AlphaFoldDB" id="A0A919N8F5"/>
<evidence type="ECO:0000313" key="4">
    <source>
        <dbReference type="Proteomes" id="UP000629619"/>
    </source>
</evidence>
<dbReference type="Gene3D" id="2.160.20.10">
    <property type="entry name" value="Single-stranded right-handed beta-helix, Pectin lyase-like"/>
    <property type="match status" value="1"/>
</dbReference>
<evidence type="ECO:0000313" key="3">
    <source>
        <dbReference type="EMBL" id="GIF06288.1"/>
    </source>
</evidence>
<name>A0A919N8F5_9ACTN</name>
<organism evidence="3 4">
    <name type="scientific">Actinoplanes siamensis</name>
    <dbReference type="NCBI Taxonomy" id="1223317"/>
    <lineage>
        <taxon>Bacteria</taxon>
        <taxon>Bacillati</taxon>
        <taxon>Actinomycetota</taxon>
        <taxon>Actinomycetes</taxon>
        <taxon>Micromonosporales</taxon>
        <taxon>Micromonosporaceae</taxon>
        <taxon>Actinoplanes</taxon>
    </lineage>
</organism>
<dbReference type="RefSeq" id="WP_239102772.1">
    <property type="nucleotide sequence ID" value="NZ_BOMW01000034.1"/>
</dbReference>
<gene>
    <name evidence="3" type="ORF">Asi03nite_38260</name>
</gene>
<comment type="caution">
    <text evidence="3">The sequence shown here is derived from an EMBL/GenBank/DDBJ whole genome shotgun (WGS) entry which is preliminary data.</text>
</comment>
<feature type="compositionally biased region" description="Gly residues" evidence="1">
    <location>
        <begin position="58"/>
        <end position="69"/>
    </location>
</feature>
<evidence type="ECO:0000259" key="2">
    <source>
        <dbReference type="Pfam" id="PF13229"/>
    </source>
</evidence>
<dbReference type="InterPro" id="IPR039448">
    <property type="entry name" value="Beta_helix"/>
</dbReference>
<dbReference type="SMART" id="SM00710">
    <property type="entry name" value="PbH1"/>
    <property type="match status" value="6"/>
</dbReference>
<feature type="domain" description="Right handed beta helix" evidence="2">
    <location>
        <begin position="136"/>
        <end position="272"/>
    </location>
</feature>
<feature type="region of interest" description="Disordered" evidence="1">
    <location>
        <begin position="29"/>
        <end position="72"/>
    </location>
</feature>
<keyword evidence="4" id="KW-1185">Reference proteome</keyword>
<dbReference type="Pfam" id="PF13229">
    <property type="entry name" value="Beta_helix"/>
    <property type="match status" value="1"/>
</dbReference>
<evidence type="ECO:0000256" key="1">
    <source>
        <dbReference type="SAM" id="MobiDB-lite"/>
    </source>
</evidence>
<accession>A0A919N8F5</accession>
<reference evidence="3" key="1">
    <citation type="submission" date="2021-01" db="EMBL/GenBank/DDBJ databases">
        <title>Whole genome shotgun sequence of Actinoplanes siamensis NBRC 109076.</title>
        <authorList>
            <person name="Komaki H."/>
            <person name="Tamura T."/>
        </authorList>
    </citation>
    <scope>NUCLEOTIDE SEQUENCE</scope>
    <source>
        <strain evidence="3">NBRC 109076</strain>
    </source>
</reference>
<dbReference type="InterPro" id="IPR006626">
    <property type="entry name" value="PbH1"/>
</dbReference>
<dbReference type="SUPFAM" id="SSF51126">
    <property type="entry name" value="Pectin lyase-like"/>
    <property type="match status" value="1"/>
</dbReference>
<dbReference type="PROSITE" id="PS51257">
    <property type="entry name" value="PROKAR_LIPOPROTEIN"/>
    <property type="match status" value="1"/>
</dbReference>
<sequence length="362" mass="36719">MRARTLATLGAVTAVLLSGCSGQDDPVVVPTTGAPAGLPTQPVDTGPLDSGTPETGPLGSGPATGGASGCSGSTVQVASAEQLEAALSQATPGATIQLADGVYEGRFVATAKGTEAQPITLCGGAGAVIDGGGIKKGYAVHLDGADYWRLTGFTVRNSQKGVMADSTNHAVISGLTVTGIGDEAIHLRKFSSDNVVEKNTISNTGQRREKFGEGVYVGSAVSNWPTITGGQPDNSDRNVVRDNKISATTAEAVDVKEGTTGGTVTGNTFDGSGLLEDADSWVDVKGNNWTISKNTGTNSPEDGFQTHSVVKGWGRGNTFTGNVAQLNGSGYGFHFAPVEDNRVSCDNQVVGAAKGLANVDCA</sequence>